<organism evidence="2 3">
    <name type="scientific">Pinctada imbricata</name>
    <name type="common">Atlantic pearl-oyster</name>
    <name type="synonym">Pinctada martensii</name>
    <dbReference type="NCBI Taxonomy" id="66713"/>
    <lineage>
        <taxon>Eukaryota</taxon>
        <taxon>Metazoa</taxon>
        <taxon>Spiralia</taxon>
        <taxon>Lophotrochozoa</taxon>
        <taxon>Mollusca</taxon>
        <taxon>Bivalvia</taxon>
        <taxon>Autobranchia</taxon>
        <taxon>Pteriomorphia</taxon>
        <taxon>Pterioida</taxon>
        <taxon>Pterioidea</taxon>
        <taxon>Pteriidae</taxon>
        <taxon>Pinctada</taxon>
    </lineage>
</organism>
<dbReference type="Pfam" id="PF09588">
    <property type="entry name" value="YqaJ"/>
    <property type="match status" value="1"/>
</dbReference>
<dbReference type="Gene3D" id="3.90.320.10">
    <property type="match status" value="1"/>
</dbReference>
<gene>
    <name evidence="2" type="ORF">FSP39_024231</name>
</gene>
<proteinExistence type="predicted"/>
<dbReference type="InterPro" id="IPR051703">
    <property type="entry name" value="NF-kappa-B_Signaling_Reg"/>
</dbReference>
<comment type="caution">
    <text evidence="2">The sequence shown here is derived from an EMBL/GenBank/DDBJ whole genome shotgun (WGS) entry which is preliminary data.</text>
</comment>
<protein>
    <recommendedName>
        <fullName evidence="1">YqaJ viral recombinase domain-containing protein</fullName>
    </recommendedName>
</protein>
<dbReference type="PANTHER" id="PTHR46609">
    <property type="entry name" value="EXONUCLEASE, PHAGE-TYPE/RECB, C-TERMINAL DOMAIN-CONTAINING PROTEIN"/>
    <property type="match status" value="1"/>
</dbReference>
<dbReference type="InterPro" id="IPR011604">
    <property type="entry name" value="PDDEXK-like_dom_sf"/>
</dbReference>
<dbReference type="GO" id="GO:0006281">
    <property type="term" value="P:DNA repair"/>
    <property type="evidence" value="ECO:0007669"/>
    <property type="project" value="UniProtKB-ARBA"/>
</dbReference>
<feature type="domain" description="YqaJ viral recombinase" evidence="1">
    <location>
        <begin position="6"/>
        <end position="70"/>
    </location>
</feature>
<dbReference type="AlphaFoldDB" id="A0AA88YSP9"/>
<dbReference type="InterPro" id="IPR019080">
    <property type="entry name" value="YqaJ_viral_recombinase"/>
</dbReference>
<dbReference type="InterPro" id="IPR011335">
    <property type="entry name" value="Restrct_endonuc-II-like"/>
</dbReference>
<evidence type="ECO:0000313" key="3">
    <source>
        <dbReference type="Proteomes" id="UP001186944"/>
    </source>
</evidence>
<dbReference type="SUPFAM" id="SSF52980">
    <property type="entry name" value="Restriction endonuclease-like"/>
    <property type="match status" value="1"/>
</dbReference>
<name>A0AA88YSP9_PINIB</name>
<dbReference type="EMBL" id="VSWD01000005">
    <property type="protein sequence ID" value="KAK3104076.1"/>
    <property type="molecule type" value="Genomic_DNA"/>
</dbReference>
<dbReference type="Proteomes" id="UP001186944">
    <property type="component" value="Unassembled WGS sequence"/>
</dbReference>
<evidence type="ECO:0000259" key="1">
    <source>
        <dbReference type="Pfam" id="PF09588"/>
    </source>
</evidence>
<sequence length="98" mass="11047">MGNRHTRNGLLQERSIIEEYKMKKAEQNENITVESSGLVVDSKHNFLAASPDGIVRTPSDTGLIEIKNLLHSKPLNLYQAAETPRFCLLTIFVIKKKP</sequence>
<accession>A0AA88YSP9</accession>
<evidence type="ECO:0000313" key="2">
    <source>
        <dbReference type="EMBL" id="KAK3104076.1"/>
    </source>
</evidence>
<dbReference type="PANTHER" id="PTHR46609:SF6">
    <property type="entry name" value="EXONUCLEASE, PHAGE-TYPE_RECB, C-TERMINAL DOMAIN-CONTAINING PROTEIN-RELATED"/>
    <property type="match status" value="1"/>
</dbReference>
<keyword evidence="3" id="KW-1185">Reference proteome</keyword>
<reference evidence="2" key="1">
    <citation type="submission" date="2019-08" db="EMBL/GenBank/DDBJ databases">
        <title>The improved chromosome-level genome for the pearl oyster Pinctada fucata martensii using PacBio sequencing and Hi-C.</title>
        <authorList>
            <person name="Zheng Z."/>
        </authorList>
    </citation>
    <scope>NUCLEOTIDE SEQUENCE</scope>
    <source>
        <strain evidence="2">ZZ-2019</strain>
        <tissue evidence="2">Adductor muscle</tissue>
    </source>
</reference>